<evidence type="ECO:0000256" key="1">
    <source>
        <dbReference type="SAM" id="MobiDB-lite"/>
    </source>
</evidence>
<dbReference type="EMBL" id="OU899035">
    <property type="protein sequence ID" value="CAH1725065.1"/>
    <property type="molecule type" value="Genomic_DNA"/>
</dbReference>
<evidence type="ECO:0000313" key="4">
    <source>
        <dbReference type="Proteomes" id="UP001154329"/>
    </source>
</evidence>
<organism evidence="3 4">
    <name type="scientific">Aphis gossypii</name>
    <name type="common">Cotton aphid</name>
    <dbReference type="NCBI Taxonomy" id="80765"/>
    <lineage>
        <taxon>Eukaryota</taxon>
        <taxon>Metazoa</taxon>
        <taxon>Ecdysozoa</taxon>
        <taxon>Arthropoda</taxon>
        <taxon>Hexapoda</taxon>
        <taxon>Insecta</taxon>
        <taxon>Pterygota</taxon>
        <taxon>Neoptera</taxon>
        <taxon>Paraneoptera</taxon>
        <taxon>Hemiptera</taxon>
        <taxon>Sternorrhyncha</taxon>
        <taxon>Aphidomorpha</taxon>
        <taxon>Aphidoidea</taxon>
        <taxon>Aphididae</taxon>
        <taxon>Aphidini</taxon>
        <taxon>Aphis</taxon>
        <taxon>Aphis</taxon>
    </lineage>
</organism>
<protein>
    <submittedName>
        <fullName evidence="3">Uncharacterized protein</fullName>
    </submittedName>
</protein>
<feature type="compositionally biased region" description="Pro residues" evidence="1">
    <location>
        <begin position="78"/>
        <end position="94"/>
    </location>
</feature>
<keyword evidence="4" id="KW-1185">Reference proteome</keyword>
<feature type="compositionally biased region" description="Acidic residues" evidence="1">
    <location>
        <begin position="674"/>
        <end position="686"/>
    </location>
</feature>
<feature type="compositionally biased region" description="Basic and acidic residues" evidence="1">
    <location>
        <begin position="523"/>
        <end position="533"/>
    </location>
</feature>
<evidence type="ECO:0000256" key="2">
    <source>
        <dbReference type="SAM" id="SignalP"/>
    </source>
</evidence>
<feature type="compositionally biased region" description="Polar residues" evidence="1">
    <location>
        <begin position="640"/>
        <end position="657"/>
    </location>
</feature>
<feature type="compositionally biased region" description="Basic and acidic residues" evidence="1">
    <location>
        <begin position="629"/>
        <end position="639"/>
    </location>
</feature>
<feature type="compositionally biased region" description="Polar residues" evidence="1">
    <location>
        <begin position="163"/>
        <end position="189"/>
    </location>
</feature>
<dbReference type="PANTHER" id="PTHR14383:SF5">
    <property type="entry name" value="RUN DOMAIN-CONTAINING PROTEIN"/>
    <property type="match status" value="1"/>
</dbReference>
<sequence length="724" mass="81099">MKISLTILALVTTMELVLGVPVYGPPQPLPIPQKYRSPNGAPIPAKYPPHLSSHSGKNEFYSKFNPHSLPPGLRGPAPQLPPPFAKYPNLPPPGKHQQQYQQQNQYQHQHQLQHQPQQHQPQQHQPQQYQVHQHPQQQQQQQQQQHQQQPHHSPASSRPIGPQFQSKPHLLQNSAPHHPPQQGQVNNAADQRVQLAPSRPTPKITNVWTGPKLSGSPDFPPRFPTAATNIAPVTAVPFLEKPRGPYIINSDDERGPIKTIPAPNLNPADKPANFEEQLYRAQHQQSYVQPLDNSITDEKVSYQVTEDPNVYKQIGSQPSPTLESNPVPAVPLDIALQQHLDNQHQQQLSAEQVGSTGTLTPQELYSLLNGSPAGPAAAAVVPQTTYMVQQPVVYAVPQPQSLDLQAGHQLQYQPQPVQLQYAVQQPAATGVQLQYAQPAAADLQYLQPQTVQYHPQAVQYQPQTVQYQVQPEQQQQQQQQQQQYQQQSAEQYNGAQKTATAAELSAQKQQQQQELIQQQQEQEQERQEHEQQQQREQLNQQQQQAEQQLQQQQQQQQQQQPENDVQYQQEQDEYEPRNKGSVADEEHDQKKLQSIRDQYYSAVPNEQTAGVLAQIAQSAANNDEPSQADEPKAADKSPSDHQSAVQMHTSVQIQQSVPLYEATYASSRRTNQEYVDESPEADELMEGSESVAVSSESSPSSSVNGHAPNQFPYSAANINAFAAN</sequence>
<feature type="compositionally biased region" description="Basic and acidic residues" evidence="1">
    <location>
        <begin position="574"/>
        <end position="591"/>
    </location>
</feature>
<proteinExistence type="predicted"/>
<evidence type="ECO:0000313" key="3">
    <source>
        <dbReference type="EMBL" id="CAH1725065.1"/>
    </source>
</evidence>
<keyword evidence="2" id="KW-0732">Signal</keyword>
<feature type="region of interest" description="Disordered" evidence="1">
    <location>
        <begin position="517"/>
        <end position="539"/>
    </location>
</feature>
<name>A0A9P0NIM0_APHGO</name>
<reference evidence="3" key="1">
    <citation type="submission" date="2022-02" db="EMBL/GenBank/DDBJ databases">
        <authorList>
            <person name="King R."/>
        </authorList>
    </citation>
    <scope>NUCLEOTIDE SEQUENCE</scope>
</reference>
<feature type="signal peptide" evidence="2">
    <location>
        <begin position="1"/>
        <end position="19"/>
    </location>
</feature>
<feature type="region of interest" description="Disordered" evidence="1">
    <location>
        <begin position="31"/>
        <end position="218"/>
    </location>
</feature>
<dbReference type="Proteomes" id="UP001154329">
    <property type="component" value="Chromosome 2"/>
</dbReference>
<feature type="region of interest" description="Disordered" evidence="1">
    <location>
        <begin position="618"/>
        <end position="713"/>
    </location>
</feature>
<feature type="compositionally biased region" description="Low complexity" evidence="1">
    <location>
        <begin position="552"/>
        <end position="569"/>
    </location>
</feature>
<feature type="compositionally biased region" description="Polar residues" evidence="1">
    <location>
        <begin position="664"/>
        <end position="673"/>
    </location>
</feature>
<feature type="chain" id="PRO_5040454254" evidence="2">
    <location>
        <begin position="20"/>
        <end position="724"/>
    </location>
</feature>
<feature type="compositionally biased region" description="Low complexity" evidence="1">
    <location>
        <begin position="687"/>
        <end position="703"/>
    </location>
</feature>
<dbReference type="AlphaFoldDB" id="A0A9P0NIM0"/>
<feature type="compositionally biased region" description="Low complexity" evidence="1">
    <location>
        <begin position="96"/>
        <end position="152"/>
    </location>
</feature>
<reference evidence="3" key="2">
    <citation type="submission" date="2022-10" db="EMBL/GenBank/DDBJ databases">
        <authorList>
            <consortium name="ENA_rothamsted_submissions"/>
            <consortium name="culmorum"/>
            <person name="King R."/>
        </authorList>
    </citation>
    <scope>NUCLEOTIDE SEQUENCE</scope>
</reference>
<dbReference type="PANTHER" id="PTHR14383">
    <property type="entry name" value="SWAP-70 RECOMBINASE"/>
    <property type="match status" value="1"/>
</dbReference>
<accession>A0A9P0NIM0</accession>
<feature type="region of interest" description="Disordered" evidence="1">
    <location>
        <begin position="552"/>
        <end position="598"/>
    </location>
</feature>
<gene>
    <name evidence="3" type="ORF">APHIGO_LOCUS6233</name>
</gene>